<organism evidence="1 2">
    <name type="scientific">Mycena albidolilacea</name>
    <dbReference type="NCBI Taxonomy" id="1033008"/>
    <lineage>
        <taxon>Eukaryota</taxon>
        <taxon>Fungi</taxon>
        <taxon>Dikarya</taxon>
        <taxon>Basidiomycota</taxon>
        <taxon>Agaricomycotina</taxon>
        <taxon>Agaricomycetes</taxon>
        <taxon>Agaricomycetidae</taxon>
        <taxon>Agaricales</taxon>
        <taxon>Marasmiineae</taxon>
        <taxon>Mycenaceae</taxon>
        <taxon>Mycena</taxon>
    </lineage>
</organism>
<feature type="non-terminal residue" evidence="1">
    <location>
        <position position="1"/>
    </location>
</feature>
<evidence type="ECO:0000313" key="1">
    <source>
        <dbReference type="EMBL" id="KAJ7328735.1"/>
    </source>
</evidence>
<evidence type="ECO:0000313" key="2">
    <source>
        <dbReference type="Proteomes" id="UP001218218"/>
    </source>
</evidence>
<proteinExistence type="predicted"/>
<accession>A0AAD6ZMI7</accession>
<dbReference type="Proteomes" id="UP001218218">
    <property type="component" value="Unassembled WGS sequence"/>
</dbReference>
<reference evidence="1" key="1">
    <citation type="submission" date="2023-03" db="EMBL/GenBank/DDBJ databases">
        <title>Massive genome expansion in bonnet fungi (Mycena s.s.) driven by repeated elements and novel gene families across ecological guilds.</title>
        <authorList>
            <consortium name="Lawrence Berkeley National Laboratory"/>
            <person name="Harder C.B."/>
            <person name="Miyauchi S."/>
            <person name="Viragh M."/>
            <person name="Kuo A."/>
            <person name="Thoen E."/>
            <person name="Andreopoulos B."/>
            <person name="Lu D."/>
            <person name="Skrede I."/>
            <person name="Drula E."/>
            <person name="Henrissat B."/>
            <person name="Morin E."/>
            <person name="Kohler A."/>
            <person name="Barry K."/>
            <person name="LaButti K."/>
            <person name="Morin E."/>
            <person name="Salamov A."/>
            <person name="Lipzen A."/>
            <person name="Mereny Z."/>
            <person name="Hegedus B."/>
            <person name="Baldrian P."/>
            <person name="Stursova M."/>
            <person name="Weitz H."/>
            <person name="Taylor A."/>
            <person name="Grigoriev I.V."/>
            <person name="Nagy L.G."/>
            <person name="Martin F."/>
            <person name="Kauserud H."/>
        </authorList>
    </citation>
    <scope>NUCLEOTIDE SEQUENCE</scope>
    <source>
        <strain evidence="1">CBHHK002</strain>
    </source>
</reference>
<comment type="caution">
    <text evidence="1">The sequence shown here is derived from an EMBL/GenBank/DDBJ whole genome shotgun (WGS) entry which is preliminary data.</text>
</comment>
<dbReference type="EMBL" id="JARIHO010000038">
    <property type="protein sequence ID" value="KAJ7328735.1"/>
    <property type="molecule type" value="Genomic_DNA"/>
</dbReference>
<gene>
    <name evidence="1" type="ORF">DFH08DRAFT_709458</name>
</gene>
<dbReference type="AlphaFoldDB" id="A0AAD6ZMI7"/>
<protein>
    <submittedName>
        <fullName evidence="1">Uncharacterized protein</fullName>
    </submittedName>
</protein>
<sequence length="97" mass="11220">NLGVERLLYPARYRLPIPREWRLCRFCRTQCEDEVHALFLCNGHAPLLALRSSFLSDLFSVDPTLRRVMSDYTAHAFLRHIVASRKVIGKVATYVCV</sequence>
<keyword evidence="2" id="KW-1185">Reference proteome</keyword>
<name>A0AAD6ZMI7_9AGAR</name>